<evidence type="ECO:0000256" key="3">
    <source>
        <dbReference type="ARBA" id="ARBA00022516"/>
    </source>
</evidence>
<evidence type="ECO:0000313" key="12">
    <source>
        <dbReference type="Proteomes" id="UP001139028"/>
    </source>
</evidence>
<dbReference type="GO" id="GO:0008654">
    <property type="term" value="P:phospholipid biosynthetic process"/>
    <property type="evidence" value="ECO:0007669"/>
    <property type="project" value="UniProtKB-KW"/>
</dbReference>
<dbReference type="PANTHER" id="PTHR30100">
    <property type="entry name" value="FATTY ACID/PHOSPHOLIPID SYNTHESIS PROTEIN PLSX"/>
    <property type="match status" value="1"/>
</dbReference>
<dbReference type="GO" id="GO:0043811">
    <property type="term" value="F:phosphate:acyl-[acyl carrier protein] acyltransferase activity"/>
    <property type="evidence" value="ECO:0007669"/>
    <property type="project" value="UniProtKB-UniRule"/>
</dbReference>
<dbReference type="GO" id="GO:0006633">
    <property type="term" value="P:fatty acid biosynthetic process"/>
    <property type="evidence" value="ECO:0007669"/>
    <property type="project" value="UniProtKB-UniRule"/>
</dbReference>
<organism evidence="11 12">
    <name type="scientific">Microbulbifer okhotskensis</name>
    <dbReference type="NCBI Taxonomy" id="2926617"/>
    <lineage>
        <taxon>Bacteria</taxon>
        <taxon>Pseudomonadati</taxon>
        <taxon>Pseudomonadota</taxon>
        <taxon>Gammaproteobacteria</taxon>
        <taxon>Cellvibrionales</taxon>
        <taxon>Microbulbiferaceae</taxon>
        <taxon>Microbulbifer</taxon>
    </lineage>
</organism>
<keyword evidence="7 10" id="KW-1208">Phospholipid metabolism</keyword>
<accession>A0A9X2EKP2</accession>
<gene>
    <name evidence="10 11" type="primary">plsX</name>
    <name evidence="11" type="ORF">MO867_06525</name>
</gene>
<evidence type="ECO:0000256" key="5">
    <source>
        <dbReference type="ARBA" id="ARBA00023098"/>
    </source>
</evidence>
<comment type="subcellular location">
    <subcellularLocation>
        <location evidence="10">Cytoplasm</location>
    </subcellularLocation>
    <text evidence="10">Associated with the membrane possibly through PlsY.</text>
</comment>
<evidence type="ECO:0000313" key="11">
    <source>
        <dbReference type="EMBL" id="MCO1333994.1"/>
    </source>
</evidence>
<evidence type="ECO:0000256" key="10">
    <source>
        <dbReference type="HAMAP-Rule" id="MF_00019"/>
    </source>
</evidence>
<evidence type="ECO:0000256" key="7">
    <source>
        <dbReference type="ARBA" id="ARBA00023264"/>
    </source>
</evidence>
<comment type="pathway">
    <text evidence="10">Lipid metabolism; phospholipid metabolism.</text>
</comment>
<sequence length="351" mass="37349">MSSQLRLAVDAMGGDLGPRSVVPACIRFLQNFPEAQLKLFGPRAELQSLIQEQHRPPRAVSRLEIIHCEQVITQECNPLQAVRHKRDSTMAMALMSVSVGEVQAAVTSGNTGALLALSRSILGNIKGVRKPALGKSVPSGTGSCYLLDLGANVDCSAEDLLQFARMGIEAQRIHTSRSSNGDIKVALLNIGAEAHKGSAEIRRAAGLLEADPEVNYVGFVEGHDIFTGAVDVVVCDGLMGNVAMKSAEGVIRLMGQKAFTIEKSGCFKRFFGQLAIKLLRKWRTQVEPARYNGASFVGVKGNVIKSHGGASSEAFYRAMVTAKECADADLAARVGAAMAQPGSGAPRTMDK</sequence>
<keyword evidence="4 10" id="KW-0808">Transferase</keyword>
<comment type="subunit">
    <text evidence="9 10">Homodimer. Probably interacts with PlsY.</text>
</comment>
<keyword evidence="2 10" id="KW-0963">Cytoplasm</keyword>
<keyword evidence="6 10" id="KW-0594">Phospholipid biosynthesis</keyword>
<evidence type="ECO:0000256" key="1">
    <source>
        <dbReference type="ARBA" id="ARBA00001232"/>
    </source>
</evidence>
<comment type="similarity">
    <text evidence="10">Belongs to the PlsX family.</text>
</comment>
<comment type="caution">
    <text evidence="11">The sequence shown here is derived from an EMBL/GenBank/DDBJ whole genome shotgun (WGS) entry which is preliminary data.</text>
</comment>
<keyword evidence="12" id="KW-1185">Reference proteome</keyword>
<comment type="catalytic activity">
    <reaction evidence="1 10">
        <text>a fatty acyl-[ACP] + phosphate = an acyl phosphate + holo-[ACP]</text>
        <dbReference type="Rhea" id="RHEA:42292"/>
        <dbReference type="Rhea" id="RHEA-COMP:9685"/>
        <dbReference type="Rhea" id="RHEA-COMP:14125"/>
        <dbReference type="ChEBI" id="CHEBI:43474"/>
        <dbReference type="ChEBI" id="CHEBI:59918"/>
        <dbReference type="ChEBI" id="CHEBI:64479"/>
        <dbReference type="ChEBI" id="CHEBI:138651"/>
        <dbReference type="EC" id="2.3.1.274"/>
    </reaction>
</comment>
<name>A0A9X2EKP2_9GAMM</name>
<keyword evidence="5 10" id="KW-0443">Lipid metabolism</keyword>
<dbReference type="AlphaFoldDB" id="A0A9X2EKP2"/>
<evidence type="ECO:0000256" key="9">
    <source>
        <dbReference type="ARBA" id="ARBA00046608"/>
    </source>
</evidence>
<dbReference type="InterPro" id="IPR003664">
    <property type="entry name" value="FA_synthesis"/>
</dbReference>
<evidence type="ECO:0000256" key="4">
    <source>
        <dbReference type="ARBA" id="ARBA00022679"/>
    </source>
</evidence>
<dbReference type="EMBL" id="JALBWM010000018">
    <property type="protein sequence ID" value="MCO1333994.1"/>
    <property type="molecule type" value="Genomic_DNA"/>
</dbReference>
<keyword evidence="11" id="KW-0012">Acyltransferase</keyword>
<evidence type="ECO:0000256" key="2">
    <source>
        <dbReference type="ARBA" id="ARBA00022490"/>
    </source>
</evidence>
<evidence type="ECO:0000256" key="6">
    <source>
        <dbReference type="ARBA" id="ARBA00023209"/>
    </source>
</evidence>
<dbReference type="Pfam" id="PF02504">
    <property type="entry name" value="FA_synthesis"/>
    <property type="match status" value="1"/>
</dbReference>
<dbReference type="Proteomes" id="UP001139028">
    <property type="component" value="Unassembled WGS sequence"/>
</dbReference>
<dbReference type="RefSeq" id="WP_252465454.1">
    <property type="nucleotide sequence ID" value="NZ_JALBWM010000018.1"/>
</dbReference>
<dbReference type="EC" id="2.3.1.274" evidence="8 10"/>
<comment type="function">
    <text evidence="10">Catalyzes the reversible formation of acyl-phosphate (acyl-PO(4)) from acyl-[acyl-carrier-protein] (acyl-ACP). This enzyme utilizes acyl-ACP as fatty acyl donor, but not acyl-CoA.</text>
</comment>
<dbReference type="HAMAP" id="MF_00019">
    <property type="entry name" value="PlsX"/>
    <property type="match status" value="1"/>
</dbReference>
<dbReference type="Gene3D" id="3.40.718.10">
    <property type="entry name" value="Isopropylmalate Dehydrogenase"/>
    <property type="match status" value="1"/>
</dbReference>
<evidence type="ECO:0000256" key="8">
    <source>
        <dbReference type="ARBA" id="ARBA00024069"/>
    </source>
</evidence>
<dbReference type="InterPro" id="IPR012281">
    <property type="entry name" value="Phospholipid_synth_PlsX-like"/>
</dbReference>
<protein>
    <recommendedName>
        <fullName evidence="8 10">Phosphate acyltransferase</fullName>
        <ecNumber evidence="8 10">2.3.1.274</ecNumber>
    </recommendedName>
    <alternativeName>
        <fullName evidence="10">Acyl-ACP phosphotransacylase</fullName>
    </alternativeName>
    <alternativeName>
        <fullName evidence="10">Acyl-[acyl-carrier-protein]--phosphate acyltransferase</fullName>
    </alternativeName>
    <alternativeName>
        <fullName evidence="10">Phosphate-acyl-ACP acyltransferase</fullName>
    </alternativeName>
</protein>
<dbReference type="NCBIfam" id="TIGR00182">
    <property type="entry name" value="plsX"/>
    <property type="match status" value="1"/>
</dbReference>
<dbReference type="SUPFAM" id="SSF53659">
    <property type="entry name" value="Isocitrate/Isopropylmalate dehydrogenase-like"/>
    <property type="match status" value="1"/>
</dbReference>
<reference evidence="11" key="1">
    <citation type="journal article" date="2022" name="Arch. Microbiol.">
        <title>Microbulbifer okhotskensis sp. nov., isolated from a deep bottom sediment of the Okhotsk Sea.</title>
        <authorList>
            <person name="Romanenko L."/>
            <person name="Kurilenko V."/>
            <person name="Otstavnykh N."/>
            <person name="Velansky P."/>
            <person name="Isaeva M."/>
            <person name="Mikhailov V."/>
        </authorList>
    </citation>
    <scope>NUCLEOTIDE SEQUENCE</scope>
    <source>
        <strain evidence="11">OS29</strain>
    </source>
</reference>
<keyword evidence="3 10" id="KW-0444">Lipid biosynthesis</keyword>
<dbReference type="GO" id="GO:0005737">
    <property type="term" value="C:cytoplasm"/>
    <property type="evidence" value="ECO:0007669"/>
    <property type="project" value="UniProtKB-SubCell"/>
</dbReference>
<proteinExistence type="inferred from homology"/>
<dbReference type="PANTHER" id="PTHR30100:SF1">
    <property type="entry name" value="PHOSPHATE ACYLTRANSFERASE"/>
    <property type="match status" value="1"/>
</dbReference>
<dbReference type="PIRSF" id="PIRSF002465">
    <property type="entry name" value="Phsphlp_syn_PlsX"/>
    <property type="match status" value="1"/>
</dbReference>